<dbReference type="PANTHER" id="PTHR43585:SF2">
    <property type="entry name" value="ATP-GRASP ENZYME FSQD"/>
    <property type="match status" value="1"/>
</dbReference>
<dbReference type="GeneID" id="97192403"/>
<accession>A0A3E3K6U9</accession>
<dbReference type="InterPro" id="IPR040570">
    <property type="entry name" value="LAL_C2"/>
</dbReference>
<evidence type="ECO:0000256" key="3">
    <source>
        <dbReference type="ARBA" id="ARBA00022840"/>
    </source>
</evidence>
<dbReference type="GO" id="GO:0005524">
    <property type="term" value="F:ATP binding"/>
    <property type="evidence" value="ECO:0007669"/>
    <property type="project" value="UniProtKB-UniRule"/>
</dbReference>
<dbReference type="InterPro" id="IPR016185">
    <property type="entry name" value="PreATP-grasp_dom_sf"/>
</dbReference>
<dbReference type="GO" id="GO:0016874">
    <property type="term" value="F:ligase activity"/>
    <property type="evidence" value="ECO:0007669"/>
    <property type="project" value="UniProtKB-KW"/>
</dbReference>
<evidence type="ECO:0000259" key="5">
    <source>
        <dbReference type="PROSITE" id="PS50975"/>
    </source>
</evidence>
<dbReference type="Gene3D" id="3.30.1490.20">
    <property type="entry name" value="ATP-grasp fold, A domain"/>
    <property type="match status" value="1"/>
</dbReference>
<sequence length="391" mass="43954">MKKILIVGAGFLQVPLIKKAKECGLYTIAVDGDQNAPGFFYADEWECIDITDETQCLEYAKEKEINGVITAATDYGILTVARIAETMNLPGISYEIAKTVKNKYLIRKKISQNKELQFFELDTEEKALQLREQIRYPVIVKPCDGSGSKGVEKVENREGLLEAFQEAYRFSKSKKVLVEDFFVGKEYGADIFVHDGMVEVMALLGKHITPEPDYAELGHYYPSGLKNEKEIKEKLRQAVKNLGITHGAVNMDYLVNGEEIFIVDLGARMGGNIIYSHIIPEATGRDYAKEMIMQAVGESTNHQPFHKNMAVATRLLALTPGVIEKLPDFSHIEAKYGVEIFHHLKVGDTIHKYHTNLDGGGYILATDEVLEYAEKKAENALREIDDSILRR</sequence>
<feature type="domain" description="ATP-grasp" evidence="5">
    <location>
        <begin position="102"/>
        <end position="296"/>
    </location>
</feature>
<evidence type="ECO:0000256" key="1">
    <source>
        <dbReference type="ARBA" id="ARBA00022598"/>
    </source>
</evidence>
<keyword evidence="3 4" id="KW-0067">ATP-binding</keyword>
<dbReference type="SUPFAM" id="SSF56059">
    <property type="entry name" value="Glutathione synthetase ATP-binding domain-like"/>
    <property type="match status" value="1"/>
</dbReference>
<evidence type="ECO:0000256" key="4">
    <source>
        <dbReference type="PROSITE-ProRule" id="PRU00409"/>
    </source>
</evidence>
<dbReference type="PROSITE" id="PS50975">
    <property type="entry name" value="ATP_GRASP"/>
    <property type="match status" value="1"/>
</dbReference>
<keyword evidence="7" id="KW-1185">Reference proteome</keyword>
<organism evidence="6 7">
    <name type="scientific">Sellimonas intestinalis</name>
    <dbReference type="NCBI Taxonomy" id="1653434"/>
    <lineage>
        <taxon>Bacteria</taxon>
        <taxon>Bacillati</taxon>
        <taxon>Bacillota</taxon>
        <taxon>Clostridia</taxon>
        <taxon>Lachnospirales</taxon>
        <taxon>Lachnospiraceae</taxon>
        <taxon>Sellimonas</taxon>
    </lineage>
</organism>
<dbReference type="OrthoDB" id="9803907at2"/>
<proteinExistence type="predicted"/>
<dbReference type="SUPFAM" id="SSF52440">
    <property type="entry name" value="PreATP-grasp domain"/>
    <property type="match status" value="1"/>
</dbReference>
<dbReference type="Gene3D" id="3.30.470.20">
    <property type="entry name" value="ATP-grasp fold, B domain"/>
    <property type="match status" value="1"/>
</dbReference>
<evidence type="ECO:0000313" key="6">
    <source>
        <dbReference type="EMBL" id="RGE90330.1"/>
    </source>
</evidence>
<dbReference type="InterPro" id="IPR011761">
    <property type="entry name" value="ATP-grasp"/>
</dbReference>
<dbReference type="Proteomes" id="UP000261080">
    <property type="component" value="Unassembled WGS sequence"/>
</dbReference>
<dbReference type="Pfam" id="PF13535">
    <property type="entry name" value="ATP-grasp_4"/>
    <property type="match status" value="1"/>
</dbReference>
<dbReference type="Pfam" id="PF18603">
    <property type="entry name" value="LAL_C2"/>
    <property type="match status" value="1"/>
</dbReference>
<dbReference type="InterPro" id="IPR013815">
    <property type="entry name" value="ATP_grasp_subdomain_1"/>
</dbReference>
<comment type="caution">
    <text evidence="6">The sequence shown here is derived from an EMBL/GenBank/DDBJ whole genome shotgun (WGS) entry which is preliminary data.</text>
</comment>
<dbReference type="EMBL" id="QVLX01000001">
    <property type="protein sequence ID" value="RGE90330.1"/>
    <property type="molecule type" value="Genomic_DNA"/>
</dbReference>
<dbReference type="AlphaFoldDB" id="A0A3E3K6U9"/>
<keyword evidence="1" id="KW-0436">Ligase</keyword>
<gene>
    <name evidence="6" type="ORF">DW016_03250</name>
</gene>
<dbReference type="RefSeq" id="WP_082350062.1">
    <property type="nucleotide sequence ID" value="NZ_CP173694.1"/>
</dbReference>
<dbReference type="PANTHER" id="PTHR43585">
    <property type="entry name" value="FUMIPYRROLE BIOSYNTHESIS PROTEIN C"/>
    <property type="match status" value="1"/>
</dbReference>
<protein>
    <submittedName>
        <fullName evidence="6">ATP-grasp domain-containing protein</fullName>
    </submittedName>
</protein>
<reference evidence="6 7" key="1">
    <citation type="submission" date="2018-08" db="EMBL/GenBank/DDBJ databases">
        <title>A genome reference for cultivated species of the human gut microbiota.</title>
        <authorList>
            <person name="Zou Y."/>
            <person name="Xue W."/>
            <person name="Luo G."/>
        </authorList>
    </citation>
    <scope>NUCLEOTIDE SEQUENCE [LARGE SCALE GENOMIC DNA]</scope>
    <source>
        <strain evidence="6 7">AF37-2AT</strain>
    </source>
</reference>
<dbReference type="InterPro" id="IPR052032">
    <property type="entry name" value="ATP-dep_AA_Ligase"/>
</dbReference>
<dbReference type="Gene3D" id="3.40.50.20">
    <property type="match status" value="1"/>
</dbReference>
<evidence type="ECO:0000256" key="2">
    <source>
        <dbReference type="ARBA" id="ARBA00022741"/>
    </source>
</evidence>
<name>A0A3E3K6U9_9FIRM</name>
<keyword evidence="2 4" id="KW-0547">Nucleotide-binding</keyword>
<dbReference type="GO" id="GO:0046872">
    <property type="term" value="F:metal ion binding"/>
    <property type="evidence" value="ECO:0007669"/>
    <property type="project" value="InterPro"/>
</dbReference>
<evidence type="ECO:0000313" key="7">
    <source>
        <dbReference type="Proteomes" id="UP000261080"/>
    </source>
</evidence>